<gene>
    <name evidence="1" type="ORF">METZ01_LOCUS160317</name>
</gene>
<organism evidence="1">
    <name type="scientific">marine metagenome</name>
    <dbReference type="NCBI Taxonomy" id="408172"/>
    <lineage>
        <taxon>unclassified sequences</taxon>
        <taxon>metagenomes</taxon>
        <taxon>ecological metagenomes</taxon>
    </lineage>
</organism>
<proteinExistence type="predicted"/>
<dbReference type="AlphaFoldDB" id="A0A382B2H8"/>
<protein>
    <submittedName>
        <fullName evidence="1">Uncharacterized protein</fullName>
    </submittedName>
</protein>
<name>A0A382B2H8_9ZZZZ</name>
<evidence type="ECO:0000313" key="1">
    <source>
        <dbReference type="EMBL" id="SVB07463.1"/>
    </source>
</evidence>
<sequence>MDDNNLGGATYSRLKRTTGHTFQDVRFFGHIFKEDQDIRVRYKFSEISMGLPQFYNFTTVSFQRNSLVNVDLRYHYNQGLGLFLSNTDSGNMTAEMGIAYDMSDYLEDTRKTSYLKTAFSYDQNTQNISTKLELEHFHQISDIVNENNLSRFQILGELHWSFYKNLKLIGGIYQELPGDKSYNDKQALLYLTLAFNKPLKWHY</sequence>
<accession>A0A382B2H8</accession>
<dbReference type="InterPro" id="IPR007433">
    <property type="entry name" value="DUF481"/>
</dbReference>
<reference evidence="1" key="1">
    <citation type="submission" date="2018-05" db="EMBL/GenBank/DDBJ databases">
        <authorList>
            <person name="Lanie J.A."/>
            <person name="Ng W.-L."/>
            <person name="Kazmierczak K.M."/>
            <person name="Andrzejewski T.M."/>
            <person name="Davidsen T.M."/>
            <person name="Wayne K.J."/>
            <person name="Tettelin H."/>
            <person name="Glass J.I."/>
            <person name="Rusch D."/>
            <person name="Podicherti R."/>
            <person name="Tsui H.-C.T."/>
            <person name="Winkler M.E."/>
        </authorList>
    </citation>
    <scope>NUCLEOTIDE SEQUENCE</scope>
</reference>
<dbReference type="Pfam" id="PF04338">
    <property type="entry name" value="DUF481"/>
    <property type="match status" value="1"/>
</dbReference>
<dbReference type="EMBL" id="UINC01027724">
    <property type="protein sequence ID" value="SVB07463.1"/>
    <property type="molecule type" value="Genomic_DNA"/>
</dbReference>